<evidence type="ECO:0000313" key="1">
    <source>
        <dbReference type="EMBL" id="PIT97656.1"/>
    </source>
</evidence>
<dbReference type="Pfam" id="PF07949">
    <property type="entry name" value="YbbR"/>
    <property type="match status" value="4"/>
</dbReference>
<dbReference type="PANTHER" id="PTHR37804:SF1">
    <property type="entry name" value="CDAA REGULATORY PROTEIN CDAR"/>
    <property type="match status" value="1"/>
</dbReference>
<evidence type="ECO:0000313" key="2">
    <source>
        <dbReference type="Proteomes" id="UP000228596"/>
    </source>
</evidence>
<organism evidence="1 2">
    <name type="scientific">Candidatus Berkelbacteria bacterium CG10_big_fil_rev_8_21_14_0_10_41_12</name>
    <dbReference type="NCBI Taxonomy" id="1974513"/>
    <lineage>
        <taxon>Bacteria</taxon>
        <taxon>Candidatus Berkelbacteria</taxon>
    </lineage>
</organism>
<sequence length="404" mass="43258">MKLSKKIFSNWPSKLISVIIALVIWIYTTTNASSVVNFPGKIIIEPRNIQGGLVALLDNDSVSIKIRSDSIALKDISTDNFKAFVDLSGLSSGTYEKDVTVTSANSNIQIIDRDPRVVTVKIEPIVTKTVPVRVKFEAKAADGFSAIEKTISPPEVEVQGPESEIKLANEAVATIKLSGENNNFTKVASLSAFSADGEQLKDIKFYPSEVSVDVVVDKTAGTKTVSIKPVFQGNLADGYAISSVTIDPETALISGSANTIAQTKYIETKLIDISGLNQTKTITISLNIPSGIVLEDKTNLVKVTLTISQVEAVENFSIKVNPVNLSADQRIISIAPPSIQATIAGSRDLLDSINSDLLSVDIDLTNRKNSTFSIPYSKTINGLPGSLSVISFSPETISVQLGNK</sequence>
<dbReference type="PANTHER" id="PTHR37804">
    <property type="entry name" value="CDAA REGULATORY PROTEIN CDAR"/>
    <property type="match status" value="1"/>
</dbReference>
<name>A0A2M6WY30_9BACT</name>
<dbReference type="Gene3D" id="2.170.120.40">
    <property type="entry name" value="YbbR-like domain"/>
    <property type="match status" value="2"/>
</dbReference>
<dbReference type="Proteomes" id="UP000228596">
    <property type="component" value="Unassembled WGS sequence"/>
</dbReference>
<gene>
    <name evidence="1" type="ORF">COT77_00290</name>
</gene>
<dbReference type="InterPro" id="IPR053154">
    <property type="entry name" value="c-di-AMP_regulator"/>
</dbReference>
<accession>A0A2M6WY30</accession>
<dbReference type="InterPro" id="IPR012505">
    <property type="entry name" value="YbbR"/>
</dbReference>
<reference evidence="2" key="1">
    <citation type="submission" date="2017-09" db="EMBL/GenBank/DDBJ databases">
        <title>Depth-based differentiation of microbial function through sediment-hosted aquifers and enrichment of novel symbionts in the deep terrestrial subsurface.</title>
        <authorList>
            <person name="Probst A.J."/>
            <person name="Ladd B."/>
            <person name="Jarett J.K."/>
            <person name="Geller-Mcgrath D.E."/>
            <person name="Sieber C.M.K."/>
            <person name="Emerson J.B."/>
            <person name="Anantharaman K."/>
            <person name="Thomas B.C."/>
            <person name="Malmstrom R."/>
            <person name="Stieglmeier M."/>
            <person name="Klingl A."/>
            <person name="Woyke T."/>
            <person name="Ryan C.M."/>
            <person name="Banfield J.F."/>
        </authorList>
    </citation>
    <scope>NUCLEOTIDE SEQUENCE [LARGE SCALE GENOMIC DNA]</scope>
</reference>
<proteinExistence type="predicted"/>
<comment type="caution">
    <text evidence="1">The sequence shown here is derived from an EMBL/GenBank/DDBJ whole genome shotgun (WGS) entry which is preliminary data.</text>
</comment>
<dbReference type="AlphaFoldDB" id="A0A2M6WY30"/>
<protein>
    <submittedName>
        <fullName evidence="1">Uncharacterized protein</fullName>
    </submittedName>
</protein>
<dbReference type="Gene3D" id="2.170.120.30">
    <property type="match status" value="2"/>
</dbReference>
<dbReference type="EMBL" id="PEZV01000002">
    <property type="protein sequence ID" value="PIT97656.1"/>
    <property type="molecule type" value="Genomic_DNA"/>
</dbReference>